<dbReference type="AlphaFoldDB" id="A0A6C0BRN6"/>
<organism evidence="1">
    <name type="scientific">viral metagenome</name>
    <dbReference type="NCBI Taxonomy" id="1070528"/>
    <lineage>
        <taxon>unclassified sequences</taxon>
        <taxon>metagenomes</taxon>
        <taxon>organismal metagenomes</taxon>
    </lineage>
</organism>
<reference evidence="1" key="1">
    <citation type="journal article" date="2020" name="Nature">
        <title>Giant virus diversity and host interactions through global metagenomics.</title>
        <authorList>
            <person name="Schulz F."/>
            <person name="Roux S."/>
            <person name="Paez-Espino D."/>
            <person name="Jungbluth S."/>
            <person name="Walsh D.A."/>
            <person name="Denef V.J."/>
            <person name="McMahon K.D."/>
            <person name="Konstantinidis K.T."/>
            <person name="Eloe-Fadrosh E.A."/>
            <person name="Kyrpides N.C."/>
            <person name="Woyke T."/>
        </authorList>
    </citation>
    <scope>NUCLEOTIDE SEQUENCE</scope>
    <source>
        <strain evidence="1">GVMAG-M-3300018428-16</strain>
    </source>
</reference>
<proteinExistence type="predicted"/>
<dbReference type="EMBL" id="MN739234">
    <property type="protein sequence ID" value="QHS94866.1"/>
    <property type="molecule type" value="Genomic_DNA"/>
</dbReference>
<protein>
    <submittedName>
        <fullName evidence="1">Uncharacterized protein</fullName>
    </submittedName>
</protein>
<name>A0A6C0BRN6_9ZZZZ</name>
<evidence type="ECO:0000313" key="1">
    <source>
        <dbReference type="EMBL" id="QHS94866.1"/>
    </source>
</evidence>
<sequence length="160" mass="18867">MDMDSDSSDSECENENNDEAMNLLQVALDNEENSYIMNLNSDKIDDMKILMIEKLQLSEEYEYEILEKLHDYMYIDEIPHFKSGSYIRWINLLNPNEIRLKPGATICDIEIREGGTYIVCKNNYGRRNCCFQLKADENLIFRKLNDQEKVILSVMNYLKN</sequence>
<accession>A0A6C0BRN6</accession>